<dbReference type="AlphaFoldDB" id="A0A8H6FY77"/>
<gene>
    <name evidence="2" type="ORF">HO173_004552</name>
</gene>
<evidence type="ECO:0000313" key="2">
    <source>
        <dbReference type="EMBL" id="KAF6237085.1"/>
    </source>
</evidence>
<dbReference type="OrthoDB" id="10337526at2759"/>
<accession>A0A8H6FY77</accession>
<evidence type="ECO:0000256" key="1">
    <source>
        <dbReference type="SAM" id="MobiDB-lite"/>
    </source>
</evidence>
<feature type="compositionally biased region" description="Basic and acidic residues" evidence="1">
    <location>
        <begin position="16"/>
        <end position="25"/>
    </location>
</feature>
<keyword evidence="3" id="KW-1185">Reference proteome</keyword>
<evidence type="ECO:0000313" key="3">
    <source>
        <dbReference type="Proteomes" id="UP000578531"/>
    </source>
</evidence>
<sequence>MAIAPIAAEPAANTEAAEKPDKTEPLAEVPEPEEPISTYEFVWRCDHNLVFVPQETTQKDWRSDSKELVQFSILIKETSTQSIDSSSEETDDCDTYIPTHRAEVRLLRNNEKRVTVDCRFNESYKVLAGVRFIRSKSTNADGTSWPFFEDSRRLEDLALRLSDERDEKGYYYIEFVEHEKSLMMMRTPEPYEIEETPEVDDVTEIEDDTDFDDLTNIEEGSEILETPELEDVWGFMVLFSNDMW</sequence>
<feature type="region of interest" description="Disordered" evidence="1">
    <location>
        <begin position="1"/>
        <end position="33"/>
    </location>
</feature>
<dbReference type="Proteomes" id="UP000578531">
    <property type="component" value="Unassembled WGS sequence"/>
</dbReference>
<feature type="compositionally biased region" description="Low complexity" evidence="1">
    <location>
        <begin position="1"/>
        <end position="15"/>
    </location>
</feature>
<dbReference type="EMBL" id="JACCJC010000015">
    <property type="protein sequence ID" value="KAF6237085.1"/>
    <property type="molecule type" value="Genomic_DNA"/>
</dbReference>
<name>A0A8H6FY77_9LECA</name>
<reference evidence="2 3" key="1">
    <citation type="journal article" date="2020" name="Genomics">
        <title>Complete, high-quality genomes from long-read metagenomic sequencing of two wolf lichen thalli reveals enigmatic genome architecture.</title>
        <authorList>
            <person name="McKenzie S.K."/>
            <person name="Walston R.F."/>
            <person name="Allen J.L."/>
        </authorList>
    </citation>
    <scope>NUCLEOTIDE SEQUENCE [LARGE SCALE GENOMIC DNA]</scope>
    <source>
        <strain evidence="2">WasteWater2</strain>
    </source>
</reference>
<proteinExistence type="predicted"/>
<dbReference type="RefSeq" id="XP_037166413.1">
    <property type="nucleotide sequence ID" value="XM_037306475.1"/>
</dbReference>
<comment type="caution">
    <text evidence="2">The sequence shown here is derived from an EMBL/GenBank/DDBJ whole genome shotgun (WGS) entry which is preliminary data.</text>
</comment>
<protein>
    <submittedName>
        <fullName evidence="2">Uncharacterized protein</fullName>
    </submittedName>
</protein>
<organism evidence="2 3">
    <name type="scientific">Letharia columbiana</name>
    <dbReference type="NCBI Taxonomy" id="112416"/>
    <lineage>
        <taxon>Eukaryota</taxon>
        <taxon>Fungi</taxon>
        <taxon>Dikarya</taxon>
        <taxon>Ascomycota</taxon>
        <taxon>Pezizomycotina</taxon>
        <taxon>Lecanoromycetes</taxon>
        <taxon>OSLEUM clade</taxon>
        <taxon>Lecanoromycetidae</taxon>
        <taxon>Lecanorales</taxon>
        <taxon>Lecanorineae</taxon>
        <taxon>Parmeliaceae</taxon>
        <taxon>Letharia</taxon>
    </lineage>
</organism>
<dbReference type="GeneID" id="59286216"/>